<dbReference type="InterPro" id="IPR027417">
    <property type="entry name" value="P-loop_NTPase"/>
</dbReference>
<comment type="caution">
    <text evidence="1">The sequence shown here is derived from an EMBL/GenBank/DDBJ whole genome shotgun (WGS) entry which is preliminary data.</text>
</comment>
<reference evidence="1" key="1">
    <citation type="submission" date="2019-12" db="EMBL/GenBank/DDBJ databases">
        <title>Comparative genomics gives insights into the taxonomy of the Azoarcus-Aromatoleum group and reveals separate origins of nif in the plant-associated Azoarcus and non-plant-associated Aromatoleum sub-groups.</title>
        <authorList>
            <person name="Lafos M."/>
            <person name="Maluk M."/>
            <person name="Batista M."/>
            <person name="Junghare M."/>
            <person name="Carmona M."/>
            <person name="Faoro H."/>
            <person name="Cruz L.M."/>
            <person name="Battistoni F."/>
            <person name="De Souza E."/>
            <person name="Pedrosa F."/>
            <person name="Chen W.-M."/>
            <person name="Poole P.S."/>
            <person name="Dixon R.A."/>
            <person name="James E.K."/>
        </authorList>
    </citation>
    <scope>NUCLEOTIDE SEQUENCE</scope>
    <source>
        <strain evidence="1">NSC3</strain>
    </source>
</reference>
<dbReference type="RefSeq" id="WP_168989448.1">
    <property type="nucleotide sequence ID" value="NZ_CAWPHM010000064.1"/>
</dbReference>
<protein>
    <submittedName>
        <fullName evidence="1">Chromosome partitioning protein ParA</fullName>
    </submittedName>
</protein>
<feature type="non-terminal residue" evidence="1">
    <location>
        <position position="1"/>
    </location>
</feature>
<accession>A0A972F9R0</accession>
<dbReference type="SUPFAM" id="SSF52540">
    <property type="entry name" value="P-loop containing nucleoside triphosphate hydrolases"/>
    <property type="match status" value="1"/>
</dbReference>
<keyword evidence="2" id="KW-1185">Reference proteome</keyword>
<dbReference type="PANTHER" id="PTHR13696">
    <property type="entry name" value="P-LOOP CONTAINING NUCLEOSIDE TRIPHOSPHATE HYDROLASE"/>
    <property type="match status" value="1"/>
</dbReference>
<dbReference type="PANTHER" id="PTHR13696:SF96">
    <property type="entry name" value="COBQ_COBB_MIND_PARA NUCLEOTIDE BINDING DOMAIN-CONTAINING PROTEIN"/>
    <property type="match status" value="1"/>
</dbReference>
<name>A0A972F9R0_9RHOO</name>
<proteinExistence type="predicted"/>
<evidence type="ECO:0000313" key="2">
    <source>
        <dbReference type="Proteomes" id="UP000599523"/>
    </source>
</evidence>
<dbReference type="Proteomes" id="UP000599523">
    <property type="component" value="Unassembled WGS sequence"/>
</dbReference>
<dbReference type="AlphaFoldDB" id="A0A972F9R0"/>
<dbReference type="Gene3D" id="3.40.50.300">
    <property type="entry name" value="P-loop containing nucleotide triphosphate hydrolases"/>
    <property type="match status" value="1"/>
</dbReference>
<sequence>DSPFPAVVKGFSGDADAIAKAIDAFATGLDIVLIDCPPSIEHPHVAAALARAHVALVPVVPSPPDLWSARAVERLVLQAMRKRPKLSGAIVVNRAQRTALSSSVIQLLREFELPVLRVGLSQRNAFAQSAAVGGSVLDLGKAAEIAQQEVARVTDALLRLLARPK</sequence>
<organism evidence="1 2">
    <name type="scientific">Azoarcus taiwanensis</name>
    <dbReference type="NCBI Taxonomy" id="666964"/>
    <lineage>
        <taxon>Bacteria</taxon>
        <taxon>Pseudomonadati</taxon>
        <taxon>Pseudomonadota</taxon>
        <taxon>Betaproteobacteria</taxon>
        <taxon>Rhodocyclales</taxon>
        <taxon>Zoogloeaceae</taxon>
        <taxon>Azoarcus</taxon>
    </lineage>
</organism>
<dbReference type="EMBL" id="WTVM01000158">
    <property type="protein sequence ID" value="NMG04812.1"/>
    <property type="molecule type" value="Genomic_DNA"/>
</dbReference>
<dbReference type="InterPro" id="IPR050678">
    <property type="entry name" value="DNA_Partitioning_ATPase"/>
</dbReference>
<evidence type="ECO:0000313" key="1">
    <source>
        <dbReference type="EMBL" id="NMG04812.1"/>
    </source>
</evidence>
<gene>
    <name evidence="1" type="ORF">GPA21_17820</name>
</gene>